<accession>A0A2M8QCV6</accession>
<dbReference type="PANTHER" id="PTHR12110">
    <property type="entry name" value="HYDROXYPYRUVATE ISOMERASE"/>
    <property type="match status" value="1"/>
</dbReference>
<dbReference type="Proteomes" id="UP000230790">
    <property type="component" value="Unassembled WGS sequence"/>
</dbReference>
<proteinExistence type="predicted"/>
<dbReference type="PANTHER" id="PTHR12110:SF21">
    <property type="entry name" value="XYLOSE ISOMERASE-LIKE TIM BARREL DOMAIN-CONTAINING PROTEIN"/>
    <property type="match status" value="1"/>
</dbReference>
<reference evidence="2 3" key="1">
    <citation type="submission" date="2017-11" db="EMBL/GenBank/DDBJ databases">
        <title>Evolution of Phototrophy in the Chloroflexi Phylum Driven by Horizontal Gene Transfer.</title>
        <authorList>
            <person name="Ward L.M."/>
            <person name="Hemp J."/>
            <person name="Shih P.M."/>
            <person name="Mcglynn S.E."/>
            <person name="Fischer W."/>
        </authorList>
    </citation>
    <scope>NUCLEOTIDE SEQUENCE [LARGE SCALE GENOMIC DNA]</scope>
    <source>
        <strain evidence="2">JP3_7</strain>
    </source>
</reference>
<dbReference type="Pfam" id="PF01261">
    <property type="entry name" value="AP_endonuc_2"/>
    <property type="match status" value="1"/>
</dbReference>
<protein>
    <recommendedName>
        <fullName evidence="1">Xylose isomerase-like TIM barrel domain-containing protein</fullName>
    </recommendedName>
</protein>
<dbReference type="InterPro" id="IPR013022">
    <property type="entry name" value="Xyl_isomerase-like_TIM-brl"/>
</dbReference>
<evidence type="ECO:0000313" key="2">
    <source>
        <dbReference type="EMBL" id="PJF47620.1"/>
    </source>
</evidence>
<name>A0A2M8QCV6_9CHLR</name>
<dbReference type="InterPro" id="IPR050312">
    <property type="entry name" value="IolE/XylAMocC-like"/>
</dbReference>
<feature type="domain" description="Xylose isomerase-like TIM barrel" evidence="1">
    <location>
        <begin position="33"/>
        <end position="284"/>
    </location>
</feature>
<dbReference type="EMBL" id="PGTN01000040">
    <property type="protein sequence ID" value="PJF47620.1"/>
    <property type="molecule type" value="Genomic_DNA"/>
</dbReference>
<evidence type="ECO:0000313" key="3">
    <source>
        <dbReference type="Proteomes" id="UP000230790"/>
    </source>
</evidence>
<dbReference type="Gene3D" id="3.20.20.150">
    <property type="entry name" value="Divalent-metal-dependent TIM barrel enzymes"/>
    <property type="match status" value="1"/>
</dbReference>
<dbReference type="SUPFAM" id="SSF51658">
    <property type="entry name" value="Xylose isomerase-like"/>
    <property type="match status" value="1"/>
</dbReference>
<dbReference type="AlphaFoldDB" id="A0A2M8QCV6"/>
<evidence type="ECO:0000259" key="1">
    <source>
        <dbReference type="Pfam" id="PF01261"/>
    </source>
</evidence>
<gene>
    <name evidence="2" type="ORF">CUN48_07600</name>
</gene>
<comment type="caution">
    <text evidence="2">The sequence shown here is derived from an EMBL/GenBank/DDBJ whole genome shotgun (WGS) entry which is preliminary data.</text>
</comment>
<sequence length="296" mass="32586">MKLGVAGQLARPDEPNAVLLPPDWRTIDAAATRRVRQAGFRGAQLFIQRPLEADPQEVRQVKRAFDAAGLEVAQVNGWYEPLCSYDDAARAQGVRGMQTLVRIGRMVDAPSVYVRPGGHNPNGHWYAHPENHSARTFDKIVDSLRQICAVAQAEGVPVAVEGHVLSALDTPRRVRDLLDAVGSPMLKFNYDPVNFVGTVRQVHDTASVLNELYDLLGRDIVAAHAKDCRLADQLVVHIEEVVPGAGVLDYALFMRRFQEACPDGYFIIEHLPNALVPQARNFVRSVAAALGMLLEC</sequence>
<organism evidence="2 3">
    <name type="scientific">Candidatus Thermofonsia Clade 3 bacterium</name>
    <dbReference type="NCBI Taxonomy" id="2364212"/>
    <lineage>
        <taxon>Bacteria</taxon>
        <taxon>Bacillati</taxon>
        <taxon>Chloroflexota</taxon>
        <taxon>Candidatus Thermofontia</taxon>
        <taxon>Candidatus Thermofonsia Clade 3</taxon>
    </lineage>
</organism>
<dbReference type="InterPro" id="IPR036237">
    <property type="entry name" value="Xyl_isomerase-like_sf"/>
</dbReference>